<feature type="transmembrane region" description="Helical" evidence="1">
    <location>
        <begin position="286"/>
        <end position="305"/>
    </location>
</feature>
<keyword evidence="1" id="KW-1133">Transmembrane helix</keyword>
<sequence>MNFNLERIDRVSEIMISNLKRFPMASLSAFLLTVILISLIELEFYQKGSEIVILATKVAFVASLGIVLFPALRLLYPSFLLVLTGIIILAGYYYILPSNISDSQSHIFFRHTLLILSFFLMLIWVPFVNVKISNKNIWEWTQNIILALFATTILSLILYAGLSLAIYAIDKLFDINIASRRYAQLAIMVFGLYGVNFFLSQMPKYILLVQVRTYTKVEVIFTKYILTSLAIGYFLILFAYDIKILVSMEFPKGILAWITVAFSVIAIATYLFWTPLWDEEDEKYKRYIWIAVLMQTLMLGVAIWIRIDEYGFTESRYFISLFGVWLFLMSLYFIFIKSASYKWLFISLSILLIGSQFGKYSSSEVSKNDQIQRLSKMIEEAKPISERLDIETKYRISNIIFYLSHNHGKESLNSVIPEIVKKYNKIIDDTNSTIAKKYYEVSDFPSFATKELGFEFINQWEWREYLRLGSIEQRSKHFQSANNGESISVDGYQWLTNFHYYKNYKQMEKSVINDNLSLLFIDNSLHIIDGNSSLIKMNIDSLVELVENEHNSTTPHSYQPIISNKMEYSYTNKRAKVKLFINDFTVLDDGNITSLNCRVLFSSKN</sequence>
<feature type="transmembrane region" description="Helical" evidence="1">
    <location>
        <begin position="254"/>
        <end position="274"/>
    </location>
</feature>
<dbReference type="AlphaFoldDB" id="A0A1W1CEE1"/>
<feature type="transmembrane region" description="Helical" evidence="1">
    <location>
        <begin position="181"/>
        <end position="199"/>
    </location>
</feature>
<feature type="transmembrane region" description="Helical" evidence="1">
    <location>
        <begin position="75"/>
        <end position="95"/>
    </location>
</feature>
<evidence type="ECO:0000256" key="1">
    <source>
        <dbReference type="SAM" id="Phobius"/>
    </source>
</evidence>
<gene>
    <name evidence="2" type="ORF">MNB_SV-12-1048</name>
</gene>
<dbReference type="Pfam" id="PF13687">
    <property type="entry name" value="DUF4153"/>
    <property type="match status" value="1"/>
</dbReference>
<feature type="transmembrane region" description="Helical" evidence="1">
    <location>
        <begin position="317"/>
        <end position="335"/>
    </location>
</feature>
<reference evidence="2" key="1">
    <citation type="submission" date="2016-10" db="EMBL/GenBank/DDBJ databases">
        <authorList>
            <person name="de Groot N.N."/>
        </authorList>
    </citation>
    <scope>NUCLEOTIDE SEQUENCE</scope>
</reference>
<dbReference type="EMBL" id="FPHE01000129">
    <property type="protein sequence ID" value="SFV64082.1"/>
    <property type="molecule type" value="Genomic_DNA"/>
</dbReference>
<keyword evidence="1" id="KW-0472">Membrane</keyword>
<accession>A0A1W1CEE1</accession>
<keyword evidence="1" id="KW-0812">Transmembrane</keyword>
<evidence type="ECO:0000313" key="2">
    <source>
        <dbReference type="EMBL" id="SFV64082.1"/>
    </source>
</evidence>
<proteinExistence type="predicted"/>
<feature type="transmembrane region" description="Helical" evidence="1">
    <location>
        <begin position="145"/>
        <end position="169"/>
    </location>
</feature>
<dbReference type="InterPro" id="IPR025291">
    <property type="entry name" value="DUF4153"/>
</dbReference>
<name>A0A1W1CEE1_9ZZZZ</name>
<protein>
    <recommendedName>
        <fullName evidence="3">DUF4153 domain-containing protein</fullName>
    </recommendedName>
</protein>
<organism evidence="2">
    <name type="scientific">hydrothermal vent metagenome</name>
    <dbReference type="NCBI Taxonomy" id="652676"/>
    <lineage>
        <taxon>unclassified sequences</taxon>
        <taxon>metagenomes</taxon>
        <taxon>ecological metagenomes</taxon>
    </lineage>
</organism>
<feature type="transmembrane region" description="Helical" evidence="1">
    <location>
        <begin position="22"/>
        <end position="39"/>
    </location>
</feature>
<feature type="transmembrane region" description="Helical" evidence="1">
    <location>
        <begin position="107"/>
        <end position="125"/>
    </location>
</feature>
<evidence type="ECO:0008006" key="3">
    <source>
        <dbReference type="Google" id="ProtNLM"/>
    </source>
</evidence>
<feature type="transmembrane region" description="Helical" evidence="1">
    <location>
        <begin position="219"/>
        <end position="242"/>
    </location>
</feature>
<feature type="transmembrane region" description="Helical" evidence="1">
    <location>
        <begin position="51"/>
        <end position="69"/>
    </location>
</feature>